<organism evidence="2 3">
    <name type="scientific">Daldinia eschscholtzii</name>
    <dbReference type="NCBI Taxonomy" id="292717"/>
    <lineage>
        <taxon>Eukaryota</taxon>
        <taxon>Fungi</taxon>
        <taxon>Dikarya</taxon>
        <taxon>Ascomycota</taxon>
        <taxon>Pezizomycotina</taxon>
        <taxon>Sordariomycetes</taxon>
        <taxon>Xylariomycetidae</taxon>
        <taxon>Xylariales</taxon>
        <taxon>Hypoxylaceae</taxon>
        <taxon>Daldinia</taxon>
    </lineage>
</organism>
<evidence type="ECO:0000256" key="1">
    <source>
        <dbReference type="SAM" id="MobiDB-lite"/>
    </source>
</evidence>
<evidence type="ECO:0000313" key="3">
    <source>
        <dbReference type="Proteomes" id="UP001369815"/>
    </source>
</evidence>
<dbReference type="Proteomes" id="UP001369815">
    <property type="component" value="Unassembled WGS sequence"/>
</dbReference>
<feature type="region of interest" description="Disordered" evidence="1">
    <location>
        <begin position="258"/>
        <end position="296"/>
    </location>
</feature>
<feature type="compositionally biased region" description="Basic and acidic residues" evidence="1">
    <location>
        <begin position="258"/>
        <end position="271"/>
    </location>
</feature>
<evidence type="ECO:0000313" key="2">
    <source>
        <dbReference type="EMBL" id="KAK6957181.1"/>
    </source>
</evidence>
<reference evidence="2 3" key="1">
    <citation type="journal article" date="2024" name="Front Chem Biol">
        <title>Unveiling the potential of Daldinia eschscholtzii MFLUCC 19-0629 through bioactivity and bioinformatics studies for enhanced sustainable agriculture production.</title>
        <authorList>
            <person name="Brooks S."/>
            <person name="Weaver J.A."/>
            <person name="Klomchit A."/>
            <person name="Alharthi S.A."/>
            <person name="Onlamun T."/>
            <person name="Nurani R."/>
            <person name="Vong T.K."/>
            <person name="Alberti F."/>
            <person name="Greco C."/>
        </authorList>
    </citation>
    <scope>NUCLEOTIDE SEQUENCE [LARGE SCALE GENOMIC DNA]</scope>
    <source>
        <strain evidence="2">MFLUCC 19-0629</strain>
    </source>
</reference>
<dbReference type="AlphaFoldDB" id="A0AAX6MYB0"/>
<sequence>MPKCPDATSGENDVFLLNTNPPELESIINEGEKDQTHHKQIPNAKSETAKMCKKCAVLAQVNHSCGHQLLLFKGAAKFCLFYPHTETDFHMAPIAYTSRPAEYPCKDCSLRAEATERGIHGQDRQDFLRKRYGNSREAHSKQSAQHYLATAKKSQEGVDAAKIKELQECAKGQIKYYLSLKGGRELGWEEKGNLLKTILQVPDVFDRQALVMAFGSYAVWDQKNNKRKFIPHGQMTMLKAIARKANLLKCLETGFKSKPSEETSELAKEMSEPSGETVSILEPSKETVLQPEPPKA</sequence>
<gene>
    <name evidence="2" type="ORF">Daesc_002467</name>
</gene>
<dbReference type="EMBL" id="JBANMG010000002">
    <property type="protein sequence ID" value="KAK6957181.1"/>
    <property type="molecule type" value="Genomic_DNA"/>
</dbReference>
<accession>A0AAX6MYB0</accession>
<proteinExistence type="predicted"/>
<keyword evidence="3" id="KW-1185">Reference proteome</keyword>
<comment type="caution">
    <text evidence="2">The sequence shown here is derived from an EMBL/GenBank/DDBJ whole genome shotgun (WGS) entry which is preliminary data.</text>
</comment>
<protein>
    <submittedName>
        <fullName evidence="2">Uncharacterized protein</fullName>
    </submittedName>
</protein>
<name>A0AAX6MYB0_9PEZI</name>